<evidence type="ECO:0000256" key="1">
    <source>
        <dbReference type="SAM" id="MobiDB-lite"/>
    </source>
</evidence>
<proteinExistence type="predicted"/>
<feature type="region of interest" description="Disordered" evidence="1">
    <location>
        <begin position="362"/>
        <end position="384"/>
    </location>
</feature>
<dbReference type="EMBL" id="AMQN01000227">
    <property type="status" value="NOT_ANNOTATED_CDS"/>
    <property type="molecule type" value="Genomic_DNA"/>
</dbReference>
<dbReference type="OrthoDB" id="10028852at2759"/>
<feature type="region of interest" description="Disordered" evidence="1">
    <location>
        <begin position="418"/>
        <end position="468"/>
    </location>
</feature>
<organism evidence="2 3">
    <name type="scientific">Capitella teleta</name>
    <name type="common">Polychaete worm</name>
    <dbReference type="NCBI Taxonomy" id="283909"/>
    <lineage>
        <taxon>Eukaryota</taxon>
        <taxon>Metazoa</taxon>
        <taxon>Spiralia</taxon>
        <taxon>Lophotrochozoa</taxon>
        <taxon>Annelida</taxon>
        <taxon>Polychaeta</taxon>
        <taxon>Sedentaria</taxon>
        <taxon>Scolecida</taxon>
        <taxon>Capitellidae</taxon>
        <taxon>Capitella</taxon>
    </lineage>
</organism>
<dbReference type="HOGENOM" id="CLU_312222_0_0_1"/>
<dbReference type="PANTHER" id="PTHR13594">
    <property type="entry name" value="CENTRIOLAR COILED-COIL PROTEIN OF 110 KDA"/>
    <property type="match status" value="1"/>
</dbReference>
<feature type="compositionally biased region" description="Basic and acidic residues" evidence="1">
    <location>
        <begin position="454"/>
        <end position="468"/>
    </location>
</feature>
<dbReference type="Proteomes" id="UP000014760">
    <property type="component" value="Unassembled WGS sequence"/>
</dbReference>
<name>X2AML4_CAPTE</name>
<evidence type="ECO:0000313" key="3">
    <source>
        <dbReference type="Proteomes" id="UP000014760"/>
    </source>
</evidence>
<feature type="region of interest" description="Disordered" evidence="1">
    <location>
        <begin position="838"/>
        <end position="857"/>
    </location>
</feature>
<sequence length="940" mass="104699">MAKIQEAIDDQVRYLHSTFVMSGLPSYKSAIQFSGASILPPLMTPKRRDDMQMYKQQAILVEAKLRANHRKKLLTRVQSVINAIDERHGGVSFCGDSQETVETVKANESVENRIQELLLQNTDDDQSASAVKDDKELVPPHSEVHEDLDNGNEYAEICEQVAEESPSSQLVADSGFESKTLQETEPLDHTMADVKDIPLKDPDGAISCSSSVSNGQLEDTVITRTDVSEGEVLQEIEAPDPNMDMSTISTQTLDITAGNEFLDGLSSRTSLLSKVDLTLDALDEDSLSTLADDLVVPLQEYAGKTEEIDPVAEEKIPPVSDVPPPDPEDTTSRMFTASTELAAYMAQSTDDTIHSSVTSIPHLAETSGTENSRSSLRRSSYTLDEPSPALLRTVEKVDQLSELTSSMEDLRLRPVQRQLSYPDPPTPFADHTDLPAPSDNIRPVDDEEEEEVGERDPRARYESEREGKEEHLHRYLLNLSQMPTPSPPQLDRSVSCIPPDFPTETLEGSGGSTLSHGFAQALQTTPFDVQTLNTMDEADLLKIQAEYFERLKLQLMEQQKQQISVLLSQQREQQMALQQSIIASHQASTTLPKPILVQKKKDSHQSEDLRAESAPIPSVHFSVNSHIAASHAEDSFNRSLLSDASVLIHAESPTKVQSATKSPRLGVRHSYDRHPVKARSRLLQPKDLTPELQRSFEKLSALAKGHLTRLLMKSDRVQTIIKTITDTAEFALNFQKETPIKKGHPSQQDRLLQKRLIAQLTAAMYEIHEVFFETSLRERLLFIAQTRQRKHEQFIREQVGYLMLERVVQCKILLVLGSSAESLSYAWQAAEASMLESDFRPKSAPPKSSSPVCPQRNERSAIARNYKHLMAKAMKASQSAQHSPIKPVKDNLNRAARDKQTTDVKRHMTSKTNGVNTGKKPGPLRKIARPSVPTQANGHR</sequence>
<dbReference type="AlphaFoldDB" id="X2AML4"/>
<reference evidence="2" key="3">
    <citation type="submission" date="2015-06" db="UniProtKB">
        <authorList>
            <consortium name="EnsemblMetazoa"/>
        </authorList>
    </citation>
    <scope>IDENTIFICATION</scope>
</reference>
<dbReference type="GO" id="GO:0005814">
    <property type="term" value="C:centriole"/>
    <property type="evidence" value="ECO:0007669"/>
    <property type="project" value="InterPro"/>
</dbReference>
<dbReference type="Pfam" id="PF16025">
    <property type="entry name" value="CaM_bind"/>
    <property type="match status" value="1"/>
</dbReference>
<evidence type="ECO:0000313" key="2">
    <source>
        <dbReference type="EnsemblMetazoa" id="CapteP217735"/>
    </source>
</evidence>
<dbReference type="GO" id="GO:0032465">
    <property type="term" value="P:regulation of cytokinesis"/>
    <property type="evidence" value="ECO:0007669"/>
    <property type="project" value="InterPro"/>
</dbReference>
<dbReference type="InterPro" id="IPR033207">
    <property type="entry name" value="CCP110"/>
</dbReference>
<keyword evidence="3" id="KW-1185">Reference proteome</keyword>
<protein>
    <recommendedName>
        <fullName evidence="4">Centriolar coiled-coil protein of 110 kDa</fullName>
    </recommendedName>
</protein>
<accession>X2AML4</accession>
<dbReference type="GO" id="GO:0007099">
    <property type="term" value="P:centriole replication"/>
    <property type="evidence" value="ECO:0007669"/>
    <property type="project" value="InterPro"/>
</dbReference>
<dbReference type="GO" id="GO:1903723">
    <property type="term" value="P:negative regulation of centriole elongation"/>
    <property type="evidence" value="ECO:0007669"/>
    <property type="project" value="TreeGrafter"/>
</dbReference>
<dbReference type="GO" id="GO:0032053">
    <property type="term" value="P:ciliary basal body organization"/>
    <property type="evidence" value="ECO:0007669"/>
    <property type="project" value="TreeGrafter"/>
</dbReference>
<feature type="region of interest" description="Disordered" evidence="1">
    <location>
        <begin position="875"/>
        <end position="940"/>
    </location>
</feature>
<feature type="compositionally biased region" description="Basic and acidic residues" evidence="1">
    <location>
        <begin position="887"/>
        <end position="906"/>
    </location>
</feature>
<dbReference type="EnsemblMetazoa" id="CapteT217735">
    <property type="protein sequence ID" value="CapteP217735"/>
    <property type="gene ID" value="CapteG217735"/>
</dbReference>
<dbReference type="OMA" id="YDSEPQP"/>
<evidence type="ECO:0008006" key="4">
    <source>
        <dbReference type="Google" id="ProtNLM"/>
    </source>
</evidence>
<reference evidence="3" key="1">
    <citation type="submission" date="2012-12" db="EMBL/GenBank/DDBJ databases">
        <authorList>
            <person name="Hellsten U."/>
            <person name="Grimwood J."/>
            <person name="Chapman J.A."/>
            <person name="Shapiro H."/>
            <person name="Aerts A."/>
            <person name="Otillar R.P."/>
            <person name="Terry A.Y."/>
            <person name="Boore J.L."/>
            <person name="Simakov O."/>
            <person name="Marletaz F."/>
            <person name="Cho S.-J."/>
            <person name="Edsinger-Gonzales E."/>
            <person name="Havlak P."/>
            <person name="Kuo D.-H."/>
            <person name="Larsson T."/>
            <person name="Lv J."/>
            <person name="Arendt D."/>
            <person name="Savage R."/>
            <person name="Osoegawa K."/>
            <person name="de Jong P."/>
            <person name="Lindberg D.R."/>
            <person name="Seaver E.C."/>
            <person name="Weisblat D.A."/>
            <person name="Putnam N.H."/>
            <person name="Grigoriev I.V."/>
            <person name="Rokhsar D.S."/>
        </authorList>
    </citation>
    <scope>NUCLEOTIDE SEQUENCE</scope>
    <source>
        <strain evidence="3">I ESC-2004</strain>
    </source>
</reference>
<dbReference type="PANTHER" id="PTHR13594:SF1">
    <property type="entry name" value="CENTRIOLAR COILED-COIL PROTEIN OF 110 KDA"/>
    <property type="match status" value="1"/>
</dbReference>
<reference evidence="3" key="2">
    <citation type="journal article" date="2013" name="Nature">
        <title>Insights into bilaterian evolution from three spiralian genomes.</title>
        <authorList>
            <person name="Simakov O."/>
            <person name="Marletaz F."/>
            <person name="Cho S.J."/>
            <person name="Edsinger-Gonzales E."/>
            <person name="Havlak P."/>
            <person name="Hellsten U."/>
            <person name="Kuo D.H."/>
            <person name="Larsson T."/>
            <person name="Lv J."/>
            <person name="Arendt D."/>
            <person name="Savage R."/>
            <person name="Osoegawa K."/>
            <person name="de Jong P."/>
            <person name="Grimwood J."/>
            <person name="Chapman J.A."/>
            <person name="Shapiro H."/>
            <person name="Aerts A."/>
            <person name="Otillar R.P."/>
            <person name="Terry A.Y."/>
            <person name="Boore J.L."/>
            <person name="Grigoriev I.V."/>
            <person name="Lindberg D.R."/>
            <person name="Seaver E.C."/>
            <person name="Weisblat D.A."/>
            <person name="Putnam N.H."/>
            <person name="Rokhsar D.S."/>
        </authorList>
    </citation>
    <scope>NUCLEOTIDE SEQUENCE</scope>
    <source>
        <strain evidence="3">I ESC-2004</strain>
    </source>
</reference>